<evidence type="ECO:0000313" key="3">
    <source>
        <dbReference type="Proteomes" id="UP000176774"/>
    </source>
</evidence>
<feature type="transmembrane region" description="Helical" evidence="1">
    <location>
        <begin position="27"/>
        <end position="52"/>
    </location>
</feature>
<sequence length="106" mass="12083">MATRFQKPTNSDVTPKELMDSIKRIDAYMIGVMIVVVFGFLTLLVTVSGLVIDAYRFKSSSYEVLIGKTNLINQKLDDLNKEKNDSIINNLQNQIDNLKQKNPYLK</sequence>
<dbReference type="STRING" id="1802214.A2908_03600"/>
<reference evidence="2 3" key="1">
    <citation type="journal article" date="2016" name="Nat. Commun.">
        <title>Thousands of microbial genomes shed light on interconnected biogeochemical processes in an aquifer system.</title>
        <authorList>
            <person name="Anantharaman K."/>
            <person name="Brown C.T."/>
            <person name="Hug L.A."/>
            <person name="Sharon I."/>
            <person name="Castelle C.J."/>
            <person name="Probst A.J."/>
            <person name="Thomas B.C."/>
            <person name="Singh A."/>
            <person name="Wilkins M.J."/>
            <person name="Karaoz U."/>
            <person name="Brodie E.L."/>
            <person name="Williams K.H."/>
            <person name="Hubbard S.S."/>
            <person name="Banfield J.F."/>
        </authorList>
    </citation>
    <scope>NUCLEOTIDE SEQUENCE [LARGE SCALE GENOMIC DNA]</scope>
</reference>
<organism evidence="2 3">
    <name type="scientific">Candidatus Staskawiczbacteria bacterium RIFCSPLOWO2_01_FULL_38_12b</name>
    <dbReference type="NCBI Taxonomy" id="1802214"/>
    <lineage>
        <taxon>Bacteria</taxon>
        <taxon>Candidatus Staskawicziibacteriota</taxon>
    </lineage>
</organism>
<keyword evidence="1" id="KW-0812">Transmembrane</keyword>
<protein>
    <submittedName>
        <fullName evidence="2">Uncharacterized protein</fullName>
    </submittedName>
</protein>
<accession>A0A1G2ICX4</accession>
<dbReference type="AlphaFoldDB" id="A0A1G2ICX4"/>
<proteinExistence type="predicted"/>
<comment type="caution">
    <text evidence="2">The sequence shown here is derived from an EMBL/GenBank/DDBJ whole genome shotgun (WGS) entry which is preliminary data.</text>
</comment>
<gene>
    <name evidence="2" type="ORF">A2908_03600</name>
</gene>
<keyword evidence="1" id="KW-1133">Transmembrane helix</keyword>
<dbReference type="EMBL" id="MHPA01000024">
    <property type="protein sequence ID" value="OGZ72599.1"/>
    <property type="molecule type" value="Genomic_DNA"/>
</dbReference>
<dbReference type="Proteomes" id="UP000176774">
    <property type="component" value="Unassembled WGS sequence"/>
</dbReference>
<name>A0A1G2ICX4_9BACT</name>
<evidence type="ECO:0000256" key="1">
    <source>
        <dbReference type="SAM" id="Phobius"/>
    </source>
</evidence>
<evidence type="ECO:0000313" key="2">
    <source>
        <dbReference type="EMBL" id="OGZ72599.1"/>
    </source>
</evidence>
<keyword evidence="1" id="KW-0472">Membrane</keyword>